<proteinExistence type="predicted"/>
<dbReference type="OrthoDB" id="9799601at2"/>
<dbReference type="Gene3D" id="3.40.630.30">
    <property type="match status" value="1"/>
</dbReference>
<reference evidence="3" key="1">
    <citation type="submission" date="2016-10" db="EMBL/GenBank/DDBJ databases">
        <authorList>
            <person name="Varghese N."/>
            <person name="Submissions S."/>
        </authorList>
    </citation>
    <scope>NUCLEOTIDE SEQUENCE [LARGE SCALE GENOMIC DNA]</scope>
    <source>
        <strain evidence="3">Nm69</strain>
    </source>
</reference>
<name>A0A1I4BJV6_9PROT</name>
<keyword evidence="2" id="KW-0689">Ribosomal protein</keyword>
<sequence length="165" mass="18919">MPEILPLTKHDTPTISSLARKIWLRQYQNILSIEQINYMLAQRYCPMLIQSQLVDEKIWWKKLVLDNTIIGFSCCVLTAVPGELKIDKLYICHNHHRQGYGKMLIEDAVSTLYNAACNKLILTVNKQNYTAIHAYQRYGFGVVGDSVVDIGGGFFMNDYLMTMIP</sequence>
<dbReference type="GO" id="GO:0016747">
    <property type="term" value="F:acyltransferase activity, transferring groups other than amino-acyl groups"/>
    <property type="evidence" value="ECO:0007669"/>
    <property type="project" value="InterPro"/>
</dbReference>
<protein>
    <submittedName>
        <fullName evidence="2">Ribosomal protein S18 acetylase RimI</fullName>
    </submittedName>
</protein>
<evidence type="ECO:0000313" key="3">
    <source>
        <dbReference type="Proteomes" id="UP000199533"/>
    </source>
</evidence>
<dbReference type="CDD" id="cd04301">
    <property type="entry name" value="NAT_SF"/>
    <property type="match status" value="1"/>
</dbReference>
<dbReference type="SUPFAM" id="SSF55729">
    <property type="entry name" value="Acyl-CoA N-acyltransferases (Nat)"/>
    <property type="match status" value="1"/>
</dbReference>
<dbReference type="InterPro" id="IPR000182">
    <property type="entry name" value="GNAT_dom"/>
</dbReference>
<gene>
    <name evidence="2" type="ORF">SAMN05216302_101272</name>
</gene>
<evidence type="ECO:0000313" key="2">
    <source>
        <dbReference type="EMBL" id="SFK69142.1"/>
    </source>
</evidence>
<accession>A0A1I4BJV6</accession>
<keyword evidence="2" id="KW-0687">Ribonucleoprotein</keyword>
<dbReference type="GO" id="GO:0005840">
    <property type="term" value="C:ribosome"/>
    <property type="evidence" value="ECO:0007669"/>
    <property type="project" value="UniProtKB-KW"/>
</dbReference>
<dbReference type="Pfam" id="PF00583">
    <property type="entry name" value="Acetyltransf_1"/>
    <property type="match status" value="1"/>
</dbReference>
<dbReference type="STRING" id="52441.SAMN05216302_101272"/>
<dbReference type="EMBL" id="FOSP01000012">
    <property type="protein sequence ID" value="SFK69142.1"/>
    <property type="molecule type" value="Genomic_DNA"/>
</dbReference>
<feature type="domain" description="N-acetyltransferase" evidence="1">
    <location>
        <begin position="2"/>
        <end position="161"/>
    </location>
</feature>
<keyword evidence="3" id="KW-1185">Reference proteome</keyword>
<organism evidence="2 3">
    <name type="scientific">Nitrosomonas aestuarii</name>
    <dbReference type="NCBI Taxonomy" id="52441"/>
    <lineage>
        <taxon>Bacteria</taxon>
        <taxon>Pseudomonadati</taxon>
        <taxon>Pseudomonadota</taxon>
        <taxon>Betaproteobacteria</taxon>
        <taxon>Nitrosomonadales</taxon>
        <taxon>Nitrosomonadaceae</taxon>
        <taxon>Nitrosomonas</taxon>
    </lineage>
</organism>
<evidence type="ECO:0000259" key="1">
    <source>
        <dbReference type="PROSITE" id="PS51186"/>
    </source>
</evidence>
<dbReference type="PROSITE" id="PS51186">
    <property type="entry name" value="GNAT"/>
    <property type="match status" value="1"/>
</dbReference>
<dbReference type="Proteomes" id="UP000199533">
    <property type="component" value="Unassembled WGS sequence"/>
</dbReference>
<dbReference type="InterPro" id="IPR016181">
    <property type="entry name" value="Acyl_CoA_acyltransferase"/>
</dbReference>
<dbReference type="AlphaFoldDB" id="A0A1I4BJV6"/>
<dbReference type="RefSeq" id="WP_090699419.1">
    <property type="nucleotide sequence ID" value="NZ_FOSP01000012.1"/>
</dbReference>